<accession>A0A392T789</accession>
<evidence type="ECO:0000313" key="1">
    <source>
        <dbReference type="EMBL" id="MCI56928.1"/>
    </source>
</evidence>
<dbReference type="AlphaFoldDB" id="A0A392T789"/>
<feature type="non-terminal residue" evidence="1">
    <location>
        <position position="1"/>
    </location>
</feature>
<comment type="caution">
    <text evidence="1">The sequence shown here is derived from an EMBL/GenBank/DDBJ whole genome shotgun (WGS) entry which is preliminary data.</text>
</comment>
<name>A0A392T789_9FABA</name>
<reference evidence="1 2" key="1">
    <citation type="journal article" date="2018" name="Front. Plant Sci.">
        <title>Red Clover (Trifolium pratense) and Zigzag Clover (T. medium) - A Picture of Genomic Similarities and Differences.</title>
        <authorList>
            <person name="Dluhosova J."/>
            <person name="Istvanek J."/>
            <person name="Nedelnik J."/>
            <person name="Repkova J."/>
        </authorList>
    </citation>
    <scope>NUCLEOTIDE SEQUENCE [LARGE SCALE GENOMIC DNA]</scope>
    <source>
        <strain evidence="2">cv. 10/8</strain>
        <tissue evidence="1">Leaf</tissue>
    </source>
</reference>
<organism evidence="1 2">
    <name type="scientific">Trifolium medium</name>
    <dbReference type="NCBI Taxonomy" id="97028"/>
    <lineage>
        <taxon>Eukaryota</taxon>
        <taxon>Viridiplantae</taxon>
        <taxon>Streptophyta</taxon>
        <taxon>Embryophyta</taxon>
        <taxon>Tracheophyta</taxon>
        <taxon>Spermatophyta</taxon>
        <taxon>Magnoliopsida</taxon>
        <taxon>eudicotyledons</taxon>
        <taxon>Gunneridae</taxon>
        <taxon>Pentapetalae</taxon>
        <taxon>rosids</taxon>
        <taxon>fabids</taxon>
        <taxon>Fabales</taxon>
        <taxon>Fabaceae</taxon>
        <taxon>Papilionoideae</taxon>
        <taxon>50 kb inversion clade</taxon>
        <taxon>NPAAA clade</taxon>
        <taxon>Hologalegina</taxon>
        <taxon>IRL clade</taxon>
        <taxon>Trifolieae</taxon>
        <taxon>Trifolium</taxon>
    </lineage>
</organism>
<evidence type="ECO:0000313" key="2">
    <source>
        <dbReference type="Proteomes" id="UP000265520"/>
    </source>
</evidence>
<sequence length="54" mass="5707">PRDHMVIVVTTDHQVRGKIKALNVPICVIHIGGANAPLLATNTAVHLGVMKKGT</sequence>
<protein>
    <submittedName>
        <fullName evidence="1">Uncharacterized protein</fullName>
    </submittedName>
</protein>
<proteinExistence type="predicted"/>
<dbReference type="Proteomes" id="UP000265520">
    <property type="component" value="Unassembled WGS sequence"/>
</dbReference>
<keyword evidence="2" id="KW-1185">Reference proteome</keyword>
<dbReference type="EMBL" id="LXQA010520725">
    <property type="protein sequence ID" value="MCI56928.1"/>
    <property type="molecule type" value="Genomic_DNA"/>
</dbReference>